<keyword evidence="1" id="KW-0472">Membrane</keyword>
<name>A0A813PEF6_9BILA</name>
<evidence type="ECO:0000256" key="1">
    <source>
        <dbReference type="SAM" id="Phobius"/>
    </source>
</evidence>
<organism evidence="2 6">
    <name type="scientific">Rotaria sordida</name>
    <dbReference type="NCBI Taxonomy" id="392033"/>
    <lineage>
        <taxon>Eukaryota</taxon>
        <taxon>Metazoa</taxon>
        <taxon>Spiralia</taxon>
        <taxon>Gnathifera</taxon>
        <taxon>Rotifera</taxon>
        <taxon>Eurotatoria</taxon>
        <taxon>Bdelloidea</taxon>
        <taxon>Philodinida</taxon>
        <taxon>Philodinidae</taxon>
        <taxon>Rotaria</taxon>
    </lineage>
</organism>
<dbReference type="Proteomes" id="UP000663889">
    <property type="component" value="Unassembled WGS sequence"/>
</dbReference>
<dbReference type="EMBL" id="CAJOBE010000476">
    <property type="protein sequence ID" value="CAF3647553.1"/>
    <property type="molecule type" value="Genomic_DNA"/>
</dbReference>
<dbReference type="EMBL" id="CAJNOO010000025">
    <property type="protein sequence ID" value="CAF0751672.1"/>
    <property type="molecule type" value="Genomic_DNA"/>
</dbReference>
<dbReference type="OrthoDB" id="10046665at2759"/>
<feature type="transmembrane region" description="Helical" evidence="1">
    <location>
        <begin position="15"/>
        <end position="36"/>
    </location>
</feature>
<evidence type="ECO:0000313" key="2">
    <source>
        <dbReference type="EMBL" id="CAF0751672.1"/>
    </source>
</evidence>
<proteinExistence type="predicted"/>
<reference evidence="2" key="1">
    <citation type="submission" date="2021-02" db="EMBL/GenBank/DDBJ databases">
        <authorList>
            <person name="Nowell W R."/>
        </authorList>
    </citation>
    <scope>NUCLEOTIDE SEQUENCE</scope>
</reference>
<dbReference type="EMBL" id="CAJNOU010000043">
    <property type="protein sequence ID" value="CAF0829073.1"/>
    <property type="molecule type" value="Genomic_DNA"/>
</dbReference>
<dbReference type="Proteomes" id="UP000663874">
    <property type="component" value="Unassembled WGS sequence"/>
</dbReference>
<accession>A0A813PEF6</accession>
<keyword evidence="1" id="KW-0812">Transmembrane</keyword>
<dbReference type="Proteomes" id="UP000663823">
    <property type="component" value="Unassembled WGS sequence"/>
</dbReference>
<dbReference type="EMBL" id="CAJOAX010000065">
    <property type="protein sequence ID" value="CAF3497658.1"/>
    <property type="molecule type" value="Genomic_DNA"/>
</dbReference>
<evidence type="ECO:0000313" key="3">
    <source>
        <dbReference type="EMBL" id="CAF0829073.1"/>
    </source>
</evidence>
<dbReference type="AlphaFoldDB" id="A0A813PEF6"/>
<evidence type="ECO:0000313" key="4">
    <source>
        <dbReference type="EMBL" id="CAF3497658.1"/>
    </source>
</evidence>
<dbReference type="Proteomes" id="UP000663882">
    <property type="component" value="Unassembled WGS sequence"/>
</dbReference>
<comment type="caution">
    <text evidence="2">The sequence shown here is derived from an EMBL/GenBank/DDBJ whole genome shotgun (WGS) entry which is preliminary data.</text>
</comment>
<gene>
    <name evidence="5" type="ORF">FNK824_LOCUS5800</name>
    <name evidence="4" type="ORF">OTI717_LOCUS1518</name>
    <name evidence="2" type="ORF">RFH988_LOCUS1329</name>
    <name evidence="3" type="ORF">SEV965_LOCUS2020</name>
</gene>
<keyword evidence="1" id="KW-1133">Transmembrane helix</keyword>
<evidence type="ECO:0000313" key="5">
    <source>
        <dbReference type="EMBL" id="CAF3647553.1"/>
    </source>
</evidence>
<protein>
    <submittedName>
        <fullName evidence="2">Uncharacterized protein</fullName>
    </submittedName>
</protein>
<evidence type="ECO:0000313" key="6">
    <source>
        <dbReference type="Proteomes" id="UP000663882"/>
    </source>
</evidence>
<sequence>MSINTIDQFILFKRLFIIFGSICFLWLIIGCIFLSMQTYRHIKKRTNLKYFHCNYSLKLPSLLLIPIEKTLKEDNIFYYNQNDDDDDGEQTSSICTSISFISQRSKIFHEHTNFISSCQQIPKEQFELTFLNTTTTTTTISNLSYNQSTLTSSNNFNTSLFYYPTGQNFTYFQSTLSSSKINFHEKISQSSSLIIPLNNSSSSIDQFNLKHQLSQSSTSYFFFRPIFNAISSTNTYLSQITNTTYLSSQSSIKTKPLPTVMITDVDRLHTDIIELENFEPEKDCHYTKSQLKYLLNDRIPQTIK</sequence>